<keyword evidence="1" id="KW-0812">Transmembrane</keyword>
<gene>
    <name evidence="2" type="ORF">LY60_00058</name>
</gene>
<dbReference type="Proteomes" id="UP000315343">
    <property type="component" value="Unassembled WGS sequence"/>
</dbReference>
<comment type="caution">
    <text evidence="2">The sequence shown here is derived from an EMBL/GenBank/DDBJ whole genome shotgun (WGS) entry which is preliminary data.</text>
</comment>
<keyword evidence="3" id="KW-1185">Reference proteome</keyword>
<name>A0A562JJV9_9FIRM</name>
<dbReference type="AlphaFoldDB" id="A0A562JJV9"/>
<feature type="transmembrane region" description="Helical" evidence="1">
    <location>
        <begin position="12"/>
        <end position="35"/>
    </location>
</feature>
<evidence type="ECO:0000313" key="3">
    <source>
        <dbReference type="Proteomes" id="UP000315343"/>
    </source>
</evidence>
<sequence>MNDGLNSKKVLLIIVFAITFSIAVVLFLIVVIFNYMNKVNRDSISVTPNKFFCPLGKEIDTPVVIELESLNEVFHQDYGVGDMVVGSFISDKPTLDLANTMYGILQNSERKNEVKEIKQIEIPQNACYIGSVDTASTSIGKSFASGLEFDLLHSDIQLYAWNTVYKLNSGKGGSDIYIIMILNENIIYGKIQQLGNTKMQMDILYGVEIK</sequence>
<proteinExistence type="predicted"/>
<evidence type="ECO:0000313" key="2">
    <source>
        <dbReference type="EMBL" id="TWH83451.1"/>
    </source>
</evidence>
<protein>
    <submittedName>
        <fullName evidence="2">Uncharacterized protein</fullName>
    </submittedName>
</protein>
<accession>A0A562JJV9</accession>
<reference evidence="2 3" key="1">
    <citation type="submission" date="2019-07" db="EMBL/GenBank/DDBJ databases">
        <title>Genomic Encyclopedia of Type Strains, Phase I: the one thousand microbial genomes (KMG-I) project.</title>
        <authorList>
            <person name="Kyrpides N."/>
        </authorList>
    </citation>
    <scope>NUCLEOTIDE SEQUENCE [LARGE SCALE GENOMIC DNA]</scope>
    <source>
        <strain evidence="2 3">DSM 13558</strain>
    </source>
</reference>
<keyword evidence="1" id="KW-1133">Transmembrane helix</keyword>
<dbReference type="EMBL" id="VLKH01000001">
    <property type="protein sequence ID" value="TWH83451.1"/>
    <property type="molecule type" value="Genomic_DNA"/>
</dbReference>
<keyword evidence="1" id="KW-0472">Membrane</keyword>
<evidence type="ECO:0000256" key="1">
    <source>
        <dbReference type="SAM" id="Phobius"/>
    </source>
</evidence>
<dbReference type="RefSeq" id="WP_145078381.1">
    <property type="nucleotide sequence ID" value="NZ_VLKH01000001.1"/>
</dbReference>
<organism evidence="2 3">
    <name type="scientific">Sedimentibacter saalensis</name>
    <dbReference type="NCBI Taxonomy" id="130788"/>
    <lineage>
        <taxon>Bacteria</taxon>
        <taxon>Bacillati</taxon>
        <taxon>Bacillota</taxon>
        <taxon>Tissierellia</taxon>
        <taxon>Sedimentibacter</taxon>
    </lineage>
</organism>